<dbReference type="RefSeq" id="WP_146782175.1">
    <property type="nucleotide sequence ID" value="NZ_BAABIO010000006.1"/>
</dbReference>
<dbReference type="EMBL" id="CP042433">
    <property type="protein sequence ID" value="QEC54790.1"/>
    <property type="molecule type" value="Genomic_DNA"/>
</dbReference>
<dbReference type="KEGG" id="fgg:FSB75_02365"/>
<keyword evidence="2" id="KW-1185">Reference proteome</keyword>
<proteinExistence type="predicted"/>
<dbReference type="AlphaFoldDB" id="A0A5B8UFA7"/>
<reference evidence="1 2" key="1">
    <citation type="journal article" date="2015" name="Int. J. Syst. Evol. Microbiol.">
        <title>Flavisolibacter ginsenosidimutans sp. nov., with ginsenoside-converting activity isolated from soil used for cultivating ginseng.</title>
        <authorList>
            <person name="Zhao Y."/>
            <person name="Liu Q."/>
            <person name="Kang M.S."/>
            <person name="Jin F."/>
            <person name="Yu H."/>
            <person name="Im W.T."/>
        </authorList>
    </citation>
    <scope>NUCLEOTIDE SEQUENCE [LARGE SCALE GENOMIC DNA]</scope>
    <source>
        <strain evidence="1 2">Gsoil 636</strain>
    </source>
</reference>
<accession>A0A5B8UFA7</accession>
<sequence>MNEINSIAGVIVCLDKIVQESIQTQSRTGYFAALYKRMTKAVSEGIAAGQFEDGKRMEQLDIAFAKRYLEAFEAFQNKKECSASWQCALSGCGNRSLIVLQHLILGINTHINLDLAIAAATVGPGQSIHALENDFNRINLVIASLVDDVQHCLEEVWFPMRWLNRIATKPEEAVLNFSIGAARKTAWANAVILANMDAHQQQAQIKTMDLMVQTVGNAVIHPGFWPQLLLRLIRAMEYEDVSRTIRLIDTTVV</sequence>
<protein>
    <submittedName>
        <fullName evidence="1">Uncharacterized protein</fullName>
    </submittedName>
</protein>
<name>A0A5B8UFA7_9BACT</name>
<dbReference type="OrthoDB" id="583431at2"/>
<evidence type="ECO:0000313" key="2">
    <source>
        <dbReference type="Proteomes" id="UP000321204"/>
    </source>
</evidence>
<dbReference type="Proteomes" id="UP000321204">
    <property type="component" value="Chromosome"/>
</dbReference>
<organism evidence="1 2">
    <name type="scientific">Flavisolibacter ginsenosidimutans</name>
    <dbReference type="NCBI Taxonomy" id="661481"/>
    <lineage>
        <taxon>Bacteria</taxon>
        <taxon>Pseudomonadati</taxon>
        <taxon>Bacteroidota</taxon>
        <taxon>Chitinophagia</taxon>
        <taxon>Chitinophagales</taxon>
        <taxon>Chitinophagaceae</taxon>
        <taxon>Flavisolibacter</taxon>
    </lineage>
</organism>
<dbReference type="Pfam" id="PF19458">
    <property type="entry name" value="DUF5995"/>
    <property type="match status" value="1"/>
</dbReference>
<dbReference type="InterPro" id="IPR046037">
    <property type="entry name" value="DUF5995"/>
</dbReference>
<gene>
    <name evidence="1" type="ORF">FSB75_02365</name>
</gene>
<evidence type="ECO:0000313" key="1">
    <source>
        <dbReference type="EMBL" id="QEC54790.1"/>
    </source>
</evidence>